<sequence length="117" mass="13425">MYSIPGNVLKREIENQIGIPWEFSGGLGILTEENSLLIFIKDEKVVSTVEFIEGDRRFLQFSIAMLGEYTPYSKSSYFIYKQFDATGRYNIQIVPTEMKIDSPDSDLIDKLRTVSLD</sequence>
<dbReference type="EMBL" id="CP112998">
    <property type="protein sequence ID" value="WAC10379.1"/>
    <property type="molecule type" value="Genomic_DNA"/>
</dbReference>
<evidence type="ECO:0000313" key="1">
    <source>
        <dbReference type="EMBL" id="WAC10379.1"/>
    </source>
</evidence>
<accession>A0A9E8SJN0</accession>
<name>A0A9E8SJN0_9BACT</name>
<gene>
    <name evidence="1" type="ORF">ON006_21800</name>
</gene>
<dbReference type="KEGG" id="dpf:ON006_21800"/>
<protein>
    <submittedName>
        <fullName evidence="1">Uncharacterized protein</fullName>
    </submittedName>
</protein>
<dbReference type="Proteomes" id="UP001164653">
    <property type="component" value="Chromosome"/>
</dbReference>
<reference evidence="1" key="1">
    <citation type="submission" date="2022-11" db="EMBL/GenBank/DDBJ databases">
        <title>Dyadobacter pollutisoli sp. nov., isolated from plastic dumped soil.</title>
        <authorList>
            <person name="Kim J.M."/>
            <person name="Kim K.R."/>
            <person name="Lee J.K."/>
            <person name="Hao L."/>
            <person name="Jeon C.O."/>
        </authorList>
    </citation>
    <scope>NUCLEOTIDE SEQUENCE</scope>
    <source>
        <strain evidence="1">U1</strain>
    </source>
</reference>
<evidence type="ECO:0000313" key="2">
    <source>
        <dbReference type="Proteomes" id="UP001164653"/>
    </source>
</evidence>
<organism evidence="1 2">
    <name type="scientific">Dyadobacter pollutisoli</name>
    <dbReference type="NCBI Taxonomy" id="2910158"/>
    <lineage>
        <taxon>Bacteria</taxon>
        <taxon>Pseudomonadati</taxon>
        <taxon>Bacteroidota</taxon>
        <taxon>Cytophagia</taxon>
        <taxon>Cytophagales</taxon>
        <taxon>Spirosomataceae</taxon>
        <taxon>Dyadobacter</taxon>
    </lineage>
</organism>
<proteinExistence type="predicted"/>
<keyword evidence="2" id="KW-1185">Reference proteome</keyword>
<dbReference type="RefSeq" id="WP_244824953.1">
    <property type="nucleotide sequence ID" value="NZ_CP112998.1"/>
</dbReference>
<dbReference type="AlphaFoldDB" id="A0A9E8SJN0"/>